<keyword evidence="2" id="KW-1185">Reference proteome</keyword>
<evidence type="ECO:0000313" key="1">
    <source>
        <dbReference type="EMBL" id="CAH1452119.1"/>
    </source>
</evidence>
<dbReference type="EMBL" id="CAKMRJ010005745">
    <property type="protein sequence ID" value="CAH1452119.1"/>
    <property type="molecule type" value="Genomic_DNA"/>
</dbReference>
<reference evidence="1 2" key="1">
    <citation type="submission" date="2022-01" db="EMBL/GenBank/DDBJ databases">
        <authorList>
            <person name="Xiong W."/>
            <person name="Schranz E."/>
        </authorList>
    </citation>
    <scope>NUCLEOTIDE SEQUENCE [LARGE SCALE GENOMIC DNA]</scope>
</reference>
<accession>A0AAU9PQC8</accession>
<protein>
    <submittedName>
        <fullName evidence="1">Uncharacterized protein</fullName>
    </submittedName>
</protein>
<dbReference type="Proteomes" id="UP001157418">
    <property type="component" value="Unassembled WGS sequence"/>
</dbReference>
<comment type="caution">
    <text evidence="1">The sequence shown here is derived from an EMBL/GenBank/DDBJ whole genome shotgun (WGS) entry which is preliminary data.</text>
</comment>
<sequence length="100" mass="11441">MDSPKCTKSYFVEPRGSQNDFEQVLSGYYDTIRSKKYICHTLTLMQIQKEDGTGKEYPLGATLEATKNTLIQDSIKLLLDFRVVFLSRVGIDIEAKRNDD</sequence>
<name>A0AAU9PQC8_9ASTR</name>
<proteinExistence type="predicted"/>
<dbReference type="AlphaFoldDB" id="A0AAU9PQC8"/>
<organism evidence="1 2">
    <name type="scientific">Lactuca virosa</name>
    <dbReference type="NCBI Taxonomy" id="75947"/>
    <lineage>
        <taxon>Eukaryota</taxon>
        <taxon>Viridiplantae</taxon>
        <taxon>Streptophyta</taxon>
        <taxon>Embryophyta</taxon>
        <taxon>Tracheophyta</taxon>
        <taxon>Spermatophyta</taxon>
        <taxon>Magnoliopsida</taxon>
        <taxon>eudicotyledons</taxon>
        <taxon>Gunneridae</taxon>
        <taxon>Pentapetalae</taxon>
        <taxon>asterids</taxon>
        <taxon>campanulids</taxon>
        <taxon>Asterales</taxon>
        <taxon>Asteraceae</taxon>
        <taxon>Cichorioideae</taxon>
        <taxon>Cichorieae</taxon>
        <taxon>Lactucinae</taxon>
        <taxon>Lactuca</taxon>
    </lineage>
</organism>
<evidence type="ECO:0000313" key="2">
    <source>
        <dbReference type="Proteomes" id="UP001157418"/>
    </source>
</evidence>
<gene>
    <name evidence="1" type="ORF">LVIROSA_LOCUS37439</name>
</gene>